<feature type="compositionally biased region" description="Low complexity" evidence="1">
    <location>
        <begin position="112"/>
        <end position="129"/>
    </location>
</feature>
<reference evidence="4 5" key="1">
    <citation type="journal article" date="2011" name="Proc. Natl. Acad. Sci. U.S.A.">
        <title>Comparative genomics of xylose-fermenting fungi for enhanced biofuel production.</title>
        <authorList>
            <person name="Wohlbach D.J."/>
            <person name="Kuo A."/>
            <person name="Sato T.K."/>
            <person name="Potts K.M."/>
            <person name="Salamov A.A."/>
            <person name="LaButti K.M."/>
            <person name="Sun H."/>
            <person name="Clum A."/>
            <person name="Pangilinan J.L."/>
            <person name="Lindquist E.A."/>
            <person name="Lucas S."/>
            <person name="Lapidus A."/>
            <person name="Jin M."/>
            <person name="Gunawan C."/>
            <person name="Balan V."/>
            <person name="Dale B.E."/>
            <person name="Jeffries T.W."/>
            <person name="Zinkel R."/>
            <person name="Barry K.W."/>
            <person name="Grigoriev I.V."/>
            <person name="Gasch A.P."/>
        </authorList>
    </citation>
    <scope>NUCLEOTIDE SEQUENCE [LARGE SCALE GENOMIC DNA]</scope>
    <source>
        <strain evidence="4">ATCC 10573</strain>
        <strain evidence="5">ATCC 10573 / BCRC 21748 / CBS 615 / JCM 9827 / NBRC 10315 / NRRL Y-1498 / VKM Y-70</strain>
    </source>
</reference>
<dbReference type="eggNOG" id="ENOG502S7YV">
    <property type="taxonomic scope" value="Eukaryota"/>
</dbReference>
<dbReference type="EMBL" id="GL996524">
    <property type="protein sequence ID" value="EGV63433.1"/>
    <property type="molecule type" value="Genomic_DNA"/>
</dbReference>
<dbReference type="Pfam" id="PF25871">
    <property type="entry name" value="HTH_76"/>
    <property type="match status" value="1"/>
</dbReference>
<accession>G3B6C1</accession>
<evidence type="ECO:0000313" key="4">
    <source>
        <dbReference type="EMBL" id="EGV63432.1"/>
    </source>
</evidence>
<evidence type="ECO:0000259" key="2">
    <source>
        <dbReference type="Pfam" id="PF17733"/>
    </source>
</evidence>
<dbReference type="EMBL" id="GL996524">
    <property type="protein sequence ID" value="EGV63432.1"/>
    <property type="molecule type" value="Genomic_DNA"/>
</dbReference>
<evidence type="ECO:0000259" key="3">
    <source>
        <dbReference type="Pfam" id="PF25871"/>
    </source>
</evidence>
<evidence type="ECO:0000313" key="5">
    <source>
        <dbReference type="Proteomes" id="UP000000707"/>
    </source>
</evidence>
<evidence type="ECO:0000256" key="1">
    <source>
        <dbReference type="SAM" id="MobiDB-lite"/>
    </source>
</evidence>
<dbReference type="InterPro" id="IPR040554">
    <property type="entry name" value="KPWE_PEX14_dom"/>
</dbReference>
<feature type="domain" description="Peroxisomal membrane protein PEX14-like KPWE" evidence="2">
    <location>
        <begin position="133"/>
        <end position="180"/>
    </location>
</feature>
<sequence>MASQEQVYIEYLNYDWDSFAEFQNGLEEILDNYLQNLQESDPSVTAIPALDKQQLIDQAKSFFYCSHTGNILNLDDFLQWKQQNGDKFVKDHRISEMAETIPENIVQQQLPNITTNSTSPNATTTTTSTDEPPYSSNYQHLVELIMSGTPVPGIKEIPDTILPEKSSTPSAAQRVKPWEKGI</sequence>
<dbReference type="KEGG" id="cten:18249485"/>
<dbReference type="PANTHER" id="PTHR36855:SF1">
    <property type="entry name" value="PEROXISOME MEMBRANE ANCHOR PROTEIN PEX14P N-TERMINAL DOMAIN-CONTAINING PROTEIN"/>
    <property type="match status" value="1"/>
</dbReference>
<protein>
    <submittedName>
        <fullName evidence="4">Uncharacterized protein</fullName>
    </submittedName>
</protein>
<dbReference type="STRING" id="590646.G3B6C1"/>
<dbReference type="Pfam" id="PF17733">
    <property type="entry name" value="KPWE_dom"/>
    <property type="match status" value="1"/>
</dbReference>
<dbReference type="RefSeq" id="XP_006687226.1">
    <property type="nucleotide sequence ID" value="XM_006687163.1"/>
</dbReference>
<organism evidence="5">
    <name type="scientific">Candida tenuis (strain ATCC 10573 / BCRC 21748 / CBS 615 / JCM 9827 / NBRC 10315 / NRRL Y-1498 / VKM Y-70)</name>
    <name type="common">Yeast</name>
    <name type="synonym">Yamadazyma tenuis</name>
    <dbReference type="NCBI Taxonomy" id="590646"/>
    <lineage>
        <taxon>Eukaryota</taxon>
        <taxon>Fungi</taxon>
        <taxon>Dikarya</taxon>
        <taxon>Ascomycota</taxon>
        <taxon>Saccharomycotina</taxon>
        <taxon>Pichiomycetes</taxon>
        <taxon>Debaryomycetaceae</taxon>
        <taxon>Yamadazyma</taxon>
    </lineage>
</organism>
<keyword evidence="5" id="KW-1185">Reference proteome</keyword>
<feature type="domain" description="PEX14-like helix-turn-helix" evidence="3">
    <location>
        <begin position="5"/>
        <end position="84"/>
    </location>
</feature>
<feature type="region of interest" description="Disordered" evidence="1">
    <location>
        <begin position="111"/>
        <end position="135"/>
    </location>
</feature>
<dbReference type="PANTHER" id="PTHR36855">
    <property type="entry name" value="CHROMOSOME 10, WHOLE GENOME SHOTGUN SEQUENCE"/>
    <property type="match status" value="1"/>
</dbReference>
<feature type="region of interest" description="Disordered" evidence="1">
    <location>
        <begin position="162"/>
        <end position="182"/>
    </location>
</feature>
<dbReference type="AlphaFoldDB" id="G3B6C1"/>
<dbReference type="HOGENOM" id="CLU_070882_2_1_1"/>
<proteinExistence type="predicted"/>
<dbReference type="InterPro" id="IPR058841">
    <property type="entry name" value="HTH_76"/>
</dbReference>
<dbReference type="Proteomes" id="UP000000707">
    <property type="component" value="Unassembled WGS sequence"/>
</dbReference>
<name>G3B6C1_CANTC</name>
<dbReference type="GeneID" id="18249485"/>
<gene>
    <name evidence="4" type="ORF">CANTEDRAFT_130885</name>
</gene>